<feature type="compositionally biased region" description="Polar residues" evidence="1">
    <location>
        <begin position="1"/>
        <end position="10"/>
    </location>
</feature>
<accession>A0A0C3NST5</accession>
<gene>
    <name evidence="2" type="ORF">M404DRAFT_1005450</name>
</gene>
<dbReference type="InParanoid" id="A0A0C3NST5"/>
<evidence type="ECO:0000313" key="2">
    <source>
        <dbReference type="EMBL" id="KIN98318.1"/>
    </source>
</evidence>
<feature type="region of interest" description="Disordered" evidence="1">
    <location>
        <begin position="1"/>
        <end position="56"/>
    </location>
</feature>
<keyword evidence="3" id="KW-1185">Reference proteome</keyword>
<protein>
    <submittedName>
        <fullName evidence="2">Uncharacterized protein</fullName>
    </submittedName>
</protein>
<evidence type="ECO:0000256" key="1">
    <source>
        <dbReference type="SAM" id="MobiDB-lite"/>
    </source>
</evidence>
<organism evidence="2 3">
    <name type="scientific">Pisolithus tinctorius Marx 270</name>
    <dbReference type="NCBI Taxonomy" id="870435"/>
    <lineage>
        <taxon>Eukaryota</taxon>
        <taxon>Fungi</taxon>
        <taxon>Dikarya</taxon>
        <taxon>Basidiomycota</taxon>
        <taxon>Agaricomycotina</taxon>
        <taxon>Agaricomycetes</taxon>
        <taxon>Agaricomycetidae</taxon>
        <taxon>Boletales</taxon>
        <taxon>Sclerodermatineae</taxon>
        <taxon>Pisolithaceae</taxon>
        <taxon>Pisolithus</taxon>
    </lineage>
</organism>
<dbReference type="EMBL" id="KN832017">
    <property type="protein sequence ID" value="KIN98318.1"/>
    <property type="molecule type" value="Genomic_DNA"/>
</dbReference>
<dbReference type="AlphaFoldDB" id="A0A0C3NST5"/>
<name>A0A0C3NST5_PISTI</name>
<proteinExistence type="predicted"/>
<sequence length="119" mass="12776">MSGTESNQRGSIAGCDSSRSLKGPQLTHILPRGESPGIIRSEARLPGTYRASSKSGQLSIRRLHNLTGHATPLVPLSVMGVIAHSDHSDLPKDIQHALSVPQPNLLITCRSDLRHCLRG</sequence>
<evidence type="ECO:0000313" key="3">
    <source>
        <dbReference type="Proteomes" id="UP000054217"/>
    </source>
</evidence>
<dbReference type="Proteomes" id="UP000054217">
    <property type="component" value="Unassembled WGS sequence"/>
</dbReference>
<dbReference type="HOGENOM" id="CLU_2062451_0_0_1"/>
<reference evidence="3" key="2">
    <citation type="submission" date="2015-01" db="EMBL/GenBank/DDBJ databases">
        <title>Evolutionary Origins and Diversification of the Mycorrhizal Mutualists.</title>
        <authorList>
            <consortium name="DOE Joint Genome Institute"/>
            <consortium name="Mycorrhizal Genomics Consortium"/>
            <person name="Kohler A."/>
            <person name="Kuo A."/>
            <person name="Nagy L.G."/>
            <person name="Floudas D."/>
            <person name="Copeland A."/>
            <person name="Barry K.W."/>
            <person name="Cichocki N."/>
            <person name="Veneault-Fourrey C."/>
            <person name="LaButti K."/>
            <person name="Lindquist E.A."/>
            <person name="Lipzen A."/>
            <person name="Lundell T."/>
            <person name="Morin E."/>
            <person name="Murat C."/>
            <person name="Riley R."/>
            <person name="Ohm R."/>
            <person name="Sun H."/>
            <person name="Tunlid A."/>
            <person name="Henrissat B."/>
            <person name="Grigoriev I.V."/>
            <person name="Hibbett D.S."/>
            <person name="Martin F."/>
        </authorList>
    </citation>
    <scope>NUCLEOTIDE SEQUENCE [LARGE SCALE GENOMIC DNA]</scope>
    <source>
        <strain evidence="3">Marx 270</strain>
    </source>
</reference>
<reference evidence="2 3" key="1">
    <citation type="submission" date="2014-04" db="EMBL/GenBank/DDBJ databases">
        <authorList>
            <consortium name="DOE Joint Genome Institute"/>
            <person name="Kuo A."/>
            <person name="Kohler A."/>
            <person name="Costa M.D."/>
            <person name="Nagy L.G."/>
            <person name="Floudas D."/>
            <person name="Copeland A."/>
            <person name="Barry K.W."/>
            <person name="Cichocki N."/>
            <person name="Veneault-Fourrey C."/>
            <person name="LaButti K."/>
            <person name="Lindquist E.A."/>
            <person name="Lipzen A."/>
            <person name="Lundell T."/>
            <person name="Morin E."/>
            <person name="Murat C."/>
            <person name="Sun H."/>
            <person name="Tunlid A."/>
            <person name="Henrissat B."/>
            <person name="Grigoriev I.V."/>
            <person name="Hibbett D.S."/>
            <person name="Martin F."/>
            <person name="Nordberg H.P."/>
            <person name="Cantor M.N."/>
            <person name="Hua S.X."/>
        </authorList>
    </citation>
    <scope>NUCLEOTIDE SEQUENCE [LARGE SCALE GENOMIC DNA]</scope>
    <source>
        <strain evidence="2 3">Marx 270</strain>
    </source>
</reference>